<dbReference type="InterPro" id="IPR003715">
    <property type="entry name" value="Poly_export_N"/>
</dbReference>
<sequence>MTRFALFSVLLMTLAACATGETAPLRPVSGYQLLSGDQLKVSVYGEDELTGTYLIDGQGEIAFPLIGSFAVTGKTSAEIKQELEAALANGYLVEPRVLVEIANPRPIYILGEVSRPGEYPYSEAITVLQAIAKAGGYTYRANRSTVYIAHTGANEEVKYKLTPTTVALPGDTIRVGERFF</sequence>
<feature type="chain" id="PRO_5045771454" evidence="2">
    <location>
        <begin position="19"/>
        <end position="180"/>
    </location>
</feature>
<keyword evidence="1 2" id="KW-0732">Signal</keyword>
<dbReference type="Gene3D" id="3.10.560.10">
    <property type="entry name" value="Outer membrane lipoprotein wza domain like"/>
    <property type="match status" value="1"/>
</dbReference>
<evidence type="ECO:0000259" key="4">
    <source>
        <dbReference type="Pfam" id="PF10531"/>
    </source>
</evidence>
<dbReference type="EMBL" id="JBHPON010000001">
    <property type="protein sequence ID" value="MFC6035857.1"/>
    <property type="molecule type" value="Genomic_DNA"/>
</dbReference>
<evidence type="ECO:0000313" key="6">
    <source>
        <dbReference type="Proteomes" id="UP001596116"/>
    </source>
</evidence>
<evidence type="ECO:0000259" key="3">
    <source>
        <dbReference type="Pfam" id="PF02563"/>
    </source>
</evidence>
<comment type="caution">
    <text evidence="5">The sequence shown here is derived from an EMBL/GenBank/DDBJ whole genome shotgun (WGS) entry which is preliminary data.</text>
</comment>
<name>A0ABW1L0S9_9PROT</name>
<dbReference type="InterPro" id="IPR019554">
    <property type="entry name" value="Soluble_ligand-bd"/>
</dbReference>
<dbReference type="InterPro" id="IPR049712">
    <property type="entry name" value="Poly_export"/>
</dbReference>
<dbReference type="PANTHER" id="PTHR33619">
    <property type="entry name" value="POLYSACCHARIDE EXPORT PROTEIN GFCE-RELATED"/>
    <property type="match status" value="1"/>
</dbReference>
<dbReference type="Proteomes" id="UP001596116">
    <property type="component" value="Unassembled WGS sequence"/>
</dbReference>
<dbReference type="RefSeq" id="WP_379878497.1">
    <property type="nucleotide sequence ID" value="NZ_JBHPON010000001.1"/>
</dbReference>
<feature type="domain" description="Soluble ligand binding" evidence="4">
    <location>
        <begin position="107"/>
        <end position="151"/>
    </location>
</feature>
<keyword evidence="6" id="KW-1185">Reference proteome</keyword>
<dbReference type="Gene3D" id="3.30.1950.10">
    <property type="entry name" value="wza like domain"/>
    <property type="match status" value="1"/>
</dbReference>
<protein>
    <submittedName>
        <fullName evidence="5">Polysaccharide biosynthesis/export family protein</fullName>
    </submittedName>
</protein>
<dbReference type="Pfam" id="PF10531">
    <property type="entry name" value="SLBB"/>
    <property type="match status" value="1"/>
</dbReference>
<reference evidence="5 6" key="1">
    <citation type="submission" date="2024-09" db="EMBL/GenBank/DDBJ databases">
        <authorList>
            <person name="Zhang Z.-H."/>
        </authorList>
    </citation>
    <scope>NUCLEOTIDE SEQUENCE [LARGE SCALE GENOMIC DNA]</scope>
    <source>
        <strain evidence="5 6">HHTR114</strain>
    </source>
</reference>
<feature type="domain" description="Polysaccharide export protein N-terminal" evidence="3">
    <location>
        <begin position="29"/>
        <end position="101"/>
    </location>
</feature>
<dbReference type="Pfam" id="PF02563">
    <property type="entry name" value="Poly_export"/>
    <property type="match status" value="1"/>
</dbReference>
<evidence type="ECO:0000256" key="2">
    <source>
        <dbReference type="SAM" id="SignalP"/>
    </source>
</evidence>
<gene>
    <name evidence="5" type="ORF">ACFMB1_09900</name>
</gene>
<proteinExistence type="predicted"/>
<evidence type="ECO:0000256" key="1">
    <source>
        <dbReference type="ARBA" id="ARBA00022729"/>
    </source>
</evidence>
<dbReference type="PROSITE" id="PS51257">
    <property type="entry name" value="PROKAR_LIPOPROTEIN"/>
    <property type="match status" value="1"/>
</dbReference>
<organism evidence="5 6">
    <name type="scientific">Hyphococcus aureus</name>
    <dbReference type="NCBI Taxonomy" id="2666033"/>
    <lineage>
        <taxon>Bacteria</taxon>
        <taxon>Pseudomonadati</taxon>
        <taxon>Pseudomonadota</taxon>
        <taxon>Alphaproteobacteria</taxon>
        <taxon>Parvularculales</taxon>
        <taxon>Parvularculaceae</taxon>
        <taxon>Hyphococcus</taxon>
    </lineage>
</organism>
<dbReference type="PANTHER" id="PTHR33619:SF3">
    <property type="entry name" value="POLYSACCHARIDE EXPORT PROTEIN GFCE-RELATED"/>
    <property type="match status" value="1"/>
</dbReference>
<accession>A0ABW1L0S9</accession>
<feature type="signal peptide" evidence="2">
    <location>
        <begin position="1"/>
        <end position="18"/>
    </location>
</feature>
<evidence type="ECO:0000313" key="5">
    <source>
        <dbReference type="EMBL" id="MFC6035857.1"/>
    </source>
</evidence>